<dbReference type="RefSeq" id="WP_136933202.1">
    <property type="nucleotide sequence ID" value="NZ_SSMQ01000045.1"/>
</dbReference>
<dbReference type="InterPro" id="IPR027417">
    <property type="entry name" value="P-loop_NTPase"/>
</dbReference>
<proteinExistence type="predicted"/>
<evidence type="ECO:0008006" key="3">
    <source>
        <dbReference type="Google" id="ProtNLM"/>
    </source>
</evidence>
<reference evidence="1 2" key="1">
    <citation type="submission" date="2019-04" db="EMBL/GenBank/DDBJ databases">
        <authorList>
            <person name="Li Y."/>
            <person name="Wang J."/>
        </authorList>
    </citation>
    <scope>NUCLEOTIDE SEQUENCE [LARGE SCALE GENOMIC DNA]</scope>
    <source>
        <strain evidence="1 2">DSM 14668</strain>
    </source>
</reference>
<keyword evidence="2" id="KW-1185">Reference proteome</keyword>
<dbReference type="OrthoDB" id="3247852at2"/>
<evidence type="ECO:0000313" key="2">
    <source>
        <dbReference type="Proteomes" id="UP000309215"/>
    </source>
</evidence>
<dbReference type="Proteomes" id="UP000309215">
    <property type="component" value="Unassembled WGS sequence"/>
</dbReference>
<comment type="caution">
    <text evidence="1">The sequence shown here is derived from an EMBL/GenBank/DDBJ whole genome shotgun (WGS) entry which is preliminary data.</text>
</comment>
<dbReference type="AlphaFoldDB" id="A0A4U1J0U0"/>
<name>A0A4U1J0U0_9BACT</name>
<organism evidence="1 2">
    <name type="scientific">Polyangium fumosum</name>
    <dbReference type="NCBI Taxonomy" id="889272"/>
    <lineage>
        <taxon>Bacteria</taxon>
        <taxon>Pseudomonadati</taxon>
        <taxon>Myxococcota</taxon>
        <taxon>Polyangia</taxon>
        <taxon>Polyangiales</taxon>
        <taxon>Polyangiaceae</taxon>
        <taxon>Polyangium</taxon>
    </lineage>
</organism>
<accession>A0A4U1J0U0</accession>
<dbReference type="EMBL" id="SSMQ01000045">
    <property type="protein sequence ID" value="TKD00649.1"/>
    <property type="molecule type" value="Genomic_DNA"/>
</dbReference>
<evidence type="ECO:0000313" key="1">
    <source>
        <dbReference type="EMBL" id="TKD00649.1"/>
    </source>
</evidence>
<protein>
    <recommendedName>
        <fullName evidence="3">ATP-binding protein</fullName>
    </recommendedName>
</protein>
<sequence>MEQPDLRVVQKALFQALRDRPLDLLDEADRKLYEPLHDDDHDPVRRLFDNIEFSENESVQLVAGFRGTGKTTEFSRLERDLWEAGYFVIRVDLDEYLDMHSAVDIRDFLLIMAGAISDRLTDERLLGVNEGLKKGFWERVRDLVPGGVEVKESAVKTPVGDLKLAFRSDPSFRERVRTAFTGRLAELVEQVRAHHAEVLKALAKRAGKAVKLVVILDSLEHLRGTFERAEGVRRSVEELFFTHAAQIGLPNTHMVMSVPAFLVLQGDNLPAQFVNGAVQAWPAYRVTSRAGVRTAVVDRMISLVSKRGDWRRILPDQQALEKLILASGGHLRDLLNMLIEAIHLAGKGVSLEAADKIVNVARRAYMPLYKDEIGVLRRIAEKRDVREINTDEQEYLLRFLDSGLVLCYMNDDFWYDVHPLVRDVVRTP</sequence>
<dbReference type="SUPFAM" id="SSF52540">
    <property type="entry name" value="P-loop containing nucleoside triphosphate hydrolases"/>
    <property type="match status" value="1"/>
</dbReference>
<gene>
    <name evidence="1" type="ORF">E8A74_33525</name>
</gene>